<dbReference type="InterPro" id="IPR012902">
    <property type="entry name" value="N_methyl_site"/>
</dbReference>
<dbReference type="PROSITE" id="PS00409">
    <property type="entry name" value="PROKAR_NTER_METHYL"/>
    <property type="match status" value="1"/>
</dbReference>
<evidence type="ECO:0000313" key="3">
    <source>
        <dbReference type="Proteomes" id="UP000055702"/>
    </source>
</evidence>
<dbReference type="AlphaFoldDB" id="A0A106C0E0"/>
<dbReference type="RefSeq" id="WP_059745829.1">
    <property type="nucleotide sequence ID" value="NZ_LRDC01000018.1"/>
</dbReference>
<comment type="caution">
    <text evidence="2">The sequence shown here is derived from an EMBL/GenBank/DDBJ whole genome shotgun (WGS) entry which is preliminary data.</text>
</comment>
<evidence type="ECO:0008006" key="4">
    <source>
        <dbReference type="Google" id="ProtNLM"/>
    </source>
</evidence>
<dbReference type="Proteomes" id="UP000055702">
    <property type="component" value="Unassembled WGS sequence"/>
</dbReference>
<dbReference type="Gene3D" id="3.30.700.10">
    <property type="entry name" value="Glycoprotein, Type 4 Pilin"/>
    <property type="match status" value="1"/>
</dbReference>
<name>A0A106C0E0_SHEFR</name>
<proteinExistence type="predicted"/>
<dbReference type="NCBIfam" id="TIGR02532">
    <property type="entry name" value="IV_pilin_GFxxxE"/>
    <property type="match status" value="1"/>
</dbReference>
<dbReference type="InterPro" id="IPR045584">
    <property type="entry name" value="Pilin-like"/>
</dbReference>
<dbReference type="EMBL" id="LRDC01000018">
    <property type="protein sequence ID" value="KVX01947.1"/>
    <property type="molecule type" value="Genomic_DNA"/>
</dbReference>
<keyword evidence="1" id="KW-0812">Transmembrane</keyword>
<organism evidence="2">
    <name type="scientific">Shewanella frigidimarina</name>
    <dbReference type="NCBI Taxonomy" id="56812"/>
    <lineage>
        <taxon>Bacteria</taxon>
        <taxon>Pseudomonadati</taxon>
        <taxon>Pseudomonadota</taxon>
        <taxon>Gammaproteobacteria</taxon>
        <taxon>Alteromonadales</taxon>
        <taxon>Shewanellaceae</taxon>
        <taxon>Shewanella</taxon>
    </lineage>
</organism>
<sequence length="179" mass="18984">MIHTSSFNHDRLSWRKQQGFSLIELVVVIIILGILAVVVAPKFIGLKSNAYASSMQGVAAAINSGKTLVYSACVISASCDETAPGASNGLGNSIMVQGQSVTLAYGYPRHTSAGIVRMINIADNSGGGEFNITTYDVNNRSGLRIRPNADYAANKCEIRYSQPQAAGESPLVVVDIDEC</sequence>
<dbReference type="Pfam" id="PF07963">
    <property type="entry name" value="N_methyl"/>
    <property type="match status" value="1"/>
</dbReference>
<dbReference type="SUPFAM" id="SSF54523">
    <property type="entry name" value="Pili subunits"/>
    <property type="match status" value="1"/>
</dbReference>
<reference evidence="2 3" key="1">
    <citation type="submission" date="2016-01" db="EMBL/GenBank/DDBJ databases">
        <title>Draft genome of the antarctic isolate Shewanella frigidimarina Ag06-30.</title>
        <authorList>
            <person name="Parmeciano Di Noto G."/>
            <person name="Vazquez S."/>
            <person name="Mac Cormack W."/>
            <person name="Iriarte A."/>
            <person name="Quiroga C."/>
        </authorList>
    </citation>
    <scope>NUCLEOTIDE SEQUENCE [LARGE SCALE GENOMIC DNA]</scope>
    <source>
        <strain evidence="2 3">Ag06-30</strain>
    </source>
</reference>
<keyword evidence="1" id="KW-1133">Transmembrane helix</keyword>
<keyword evidence="1" id="KW-0472">Membrane</keyword>
<gene>
    <name evidence="2" type="ORF">AWJ07_05065</name>
</gene>
<protein>
    <recommendedName>
        <fullName evidence="4">Methylation site containing protein</fullName>
    </recommendedName>
</protein>
<accession>A0A106C0E0</accession>
<feature type="transmembrane region" description="Helical" evidence="1">
    <location>
        <begin position="20"/>
        <end position="40"/>
    </location>
</feature>
<evidence type="ECO:0000256" key="1">
    <source>
        <dbReference type="SAM" id="Phobius"/>
    </source>
</evidence>
<evidence type="ECO:0000313" key="2">
    <source>
        <dbReference type="EMBL" id="KVX01947.1"/>
    </source>
</evidence>